<name>A0AAV3QTS1_LITER</name>
<dbReference type="PANTHER" id="PTHR33095">
    <property type="entry name" value="OS07G0619500 PROTEIN"/>
    <property type="match status" value="1"/>
</dbReference>
<dbReference type="InterPro" id="IPR012442">
    <property type="entry name" value="DUF1645_plant"/>
</dbReference>
<comment type="caution">
    <text evidence="2">The sequence shown here is derived from an EMBL/GenBank/DDBJ whole genome shotgun (WGS) entry which is preliminary data.</text>
</comment>
<sequence length="228" mass="25884">MQTDSLSSHTPSFTNYSSNNLADIAARVIEECREESEFDDYYEEYGICEDDFQGNLYINKQSSSGRMEEEKKIEDGDESEFSFANLDSEAPSLIPADELFTNGQIRPVFPVFDTELFLKNEEDHEIRNMITAAIGKAPSPPVKVRVPLGKLFIEEREPSSSASSSFSAEDELDGVPSEMYCVWKPVNGESPRRRDKKSKSTGMSTSSRRWRFRELIRRSSSDGGKWRS</sequence>
<gene>
    <name evidence="2" type="ORF">LIER_40102</name>
</gene>
<dbReference type="Proteomes" id="UP001454036">
    <property type="component" value="Unassembled WGS sequence"/>
</dbReference>
<dbReference type="EMBL" id="BAABME010022526">
    <property type="protein sequence ID" value="GAA0166008.1"/>
    <property type="molecule type" value="Genomic_DNA"/>
</dbReference>
<feature type="region of interest" description="Disordered" evidence="1">
    <location>
        <begin position="184"/>
        <end position="228"/>
    </location>
</feature>
<reference evidence="2 3" key="1">
    <citation type="submission" date="2024-01" db="EMBL/GenBank/DDBJ databases">
        <title>The complete chloroplast genome sequence of Lithospermum erythrorhizon: insights into the phylogenetic relationship among Boraginaceae species and the maternal lineages of purple gromwells.</title>
        <authorList>
            <person name="Okada T."/>
            <person name="Watanabe K."/>
        </authorList>
    </citation>
    <scope>NUCLEOTIDE SEQUENCE [LARGE SCALE GENOMIC DNA]</scope>
</reference>
<keyword evidence="3" id="KW-1185">Reference proteome</keyword>
<dbReference type="Pfam" id="PF07816">
    <property type="entry name" value="DUF1645"/>
    <property type="match status" value="1"/>
</dbReference>
<dbReference type="AlphaFoldDB" id="A0AAV3QTS1"/>
<proteinExistence type="predicted"/>
<accession>A0AAV3QTS1</accession>
<evidence type="ECO:0000256" key="1">
    <source>
        <dbReference type="SAM" id="MobiDB-lite"/>
    </source>
</evidence>
<evidence type="ECO:0000313" key="2">
    <source>
        <dbReference type="EMBL" id="GAA0166008.1"/>
    </source>
</evidence>
<evidence type="ECO:0000313" key="3">
    <source>
        <dbReference type="Proteomes" id="UP001454036"/>
    </source>
</evidence>
<dbReference type="PANTHER" id="PTHR33095:SF23">
    <property type="entry name" value="DUF1645 FAMILY PROTEIN"/>
    <property type="match status" value="1"/>
</dbReference>
<protein>
    <submittedName>
        <fullName evidence="2">Uncharacterized protein</fullName>
    </submittedName>
</protein>
<organism evidence="2 3">
    <name type="scientific">Lithospermum erythrorhizon</name>
    <name type="common">Purple gromwell</name>
    <name type="synonym">Lithospermum officinale var. erythrorhizon</name>
    <dbReference type="NCBI Taxonomy" id="34254"/>
    <lineage>
        <taxon>Eukaryota</taxon>
        <taxon>Viridiplantae</taxon>
        <taxon>Streptophyta</taxon>
        <taxon>Embryophyta</taxon>
        <taxon>Tracheophyta</taxon>
        <taxon>Spermatophyta</taxon>
        <taxon>Magnoliopsida</taxon>
        <taxon>eudicotyledons</taxon>
        <taxon>Gunneridae</taxon>
        <taxon>Pentapetalae</taxon>
        <taxon>asterids</taxon>
        <taxon>lamiids</taxon>
        <taxon>Boraginales</taxon>
        <taxon>Boraginaceae</taxon>
        <taxon>Boraginoideae</taxon>
        <taxon>Lithospermeae</taxon>
        <taxon>Lithospermum</taxon>
    </lineage>
</organism>